<sequence length="2515" mass="286531">MFLSLPVHLQIFLLSFSFLLFSPQATLSFSLVLPSSSRHSIRSWIHHDGRRGEKPRRGEWREMERYKEGEEEGNEEEEEENSRVSSWWMRIPPLTTTNELYDAFKKSHLFSKSFHHPSRLLLLPSASPSFSGVHTPSGDLKETKKKFPATAVAFKEDVDHHDQNTSWHAPGWRFRQDKRGRERGSSSPSKASRLDIQKKVVSSLLSDFSRSAHVPVSSGVRTPGEKTSSRLASSFHSSLHDAALNASFSHISRSFSFPPGFLLPSFLGFHRSRTGRFFRPYTKRRKSPEDLFSLSSSSPLSSLRTSPVIPSERRHRVCPSFHSLSSSCLHSSFPFRYATTSKSRVVTCSCSSSPALRRNPFFFGSFCAPLSFLYPSVVSFFLDGKTPYSHPTWPPTTPGVHTPQPRSFSSLRARSLDYPAMPTSYPNPSLPSSFPSSKDEEERNTDWETEEEDEEGEDGESFMSQLRRAASIMSQRREEHEMQKKQIQSELVDLQKREEQRMRERSRWKRETEIYQGIRPFTLDDLRKNKKLTYALETLIEKKREDDRKASLLRIPLKQRYPLFLLRPGMEVYGKVRKVLPFGCRVDIGCLDTWALLHVRDMSRITDSKKAGDHLFLSSSSSEASSTNATLHPETQSSSLDPSSSSSRSNPFDRSSLSSRLGLRPPPVSHTLIATKEKKRKQAHFTEEEQEALAKFWIQYPGDVVKEGQILRLFIKHVDVAKRILSVTTQGPSQYLSPLTSLSSSSLSLQDESKDKKEKSGFYGDLSLEEIEEKEKIRKDMTRWDVGDFFVGQEVEGRVTRVTYLGLYVDIHGVTDAFIHFYELHGLRMQRLSNDNKQRLESLRKKYDPVAYEVMSRAEKSIQEEEEEERRTRTSSVGNLRECLEGKGRRNRRKTDLDGGSRLAALREMFLGQNSQDEEGDLMDEDTKKRRERRREREIKENKWLYDVGDWITDLRVSSLDAKRKRIQLSRRPASELIERWRKKERDERYRALLTPQQREGLQEEEHAEESPDFKELKRRAEEDLALKLYRQHKKKMLAYARERGVYTGEGETTNPSNNSLQGTSPSIPSDTSEGSPADISSIQGEEKDEREMKKSDHEKASESVLETHQEIREQHQEEDVDEDDEQTKKEKEKKKAQEERRNELNRRFASFGIGAFEEQRDEGEIQEALEYLERWRVVNRNRRLQHQAYQEKKRQRRLERKAPDEMTIQEAWRVAGTINEEIGMTDFIADAKRHAKLSGVRTLQIPDFSGKYPKLKEVEPEDLERLYPEEATKISDSISSSSVEEEEGHGREKEEEVEKKLSRKGKESSETVSLGEEKRPMRTGKDTEEKRRKKRFEGEEEAEDEQGLIDQSYQSEEEVERRRMNGRLEERTTDVCMSIDKLNDKEKGDLNEEVSQKPSSISSSSSLPSSSVPSSSSLASSKLVQAAHVERNLLGKSREGGKEERIQREREEEPQHVSSSCLSLKRKEANLQGKPLSPLPPSSLSSSRDLSPSKDERNPAMSIIGQLALATSRSTSPSSSRKKKRKEDVEFTEEERQAVLRDLREHALAAAKKSQRTGKRGGGGEGEAGRGRRGREEAWMSQVLLEAQEEEEEWKEKVQAGYRDETDDAMDEVLDALGIEDLTEDVLEEARKRDMLRKLQADRTDLAGDVKKLLRALLTQRSRPEVQRFEELATGHQTEEASWADQTQAAQRLLFEGSEAELGREIQETLGEADMLDDADLHIQKTLERHAEREKKKEEKRERKALRKALMTSGSNADTPSSDVNRPRRNIHQRKDGDNEKTLSREEKQTQEEEHEEKLRNQKISRGAFACQQGAEEAREESGVKRRDEETHKEEERGQLKKNSRKELKTQDHQDDELLKFLLDNTDDDGHGFVGLDKGQKKKKTHDKEHEEEENEQQGSDGEFDEDLLLSEIERDLEELLAEEDQGEEEEQEIHQEEQARKLKTNEEVVTWRDSRGGEEEERENIKSEDEEEKEQAINREKAEQDTGIQESSTSSLSSSSAPSPSSSYLSSSHTSPRSPCSSNVPALSPFFSLNYRAAAQRARAAAASLAGISFPSSSEGGGEQQGGEQEVSEEQEKRVNKDERGETTGTEDTEAHLPTLRERKESQEEPQKIAPPRIQHPSEETKREVELGMDLSAQGGADTKGKKNKGDSSQHAQCDRRKGSRRNVTLRSGVADDGVYTPGKRKGERKDLLGKDESSNFGSTLTQSPSSRSSSTYSRGSSSLTSSKVSPRARSTGTPTASSSFFSLSSPEHSPCSLSSRPALVAIDPKERPSTISRTDRVIRETILSAARHSKKREGEKRSTKGGKNKNLAPGDQANAEEIEAMLGEGQGGGRPLPESLEEENTRVAEANQKAENEARMFTRRCGVLGLHLPQRPVRTLEELWRLQNSQQSVEKTGYERDELRRHKAQEDDKNHDDKNKRKDKRKEGQLIESDEEGEGELPVPGVGRRRPISPHRVLMEAARRVHERGVFDHLVGTVEGEDEAAKNRTARVLRASGAIGRKQRCKDTEEQG</sequence>
<feature type="compositionally biased region" description="Basic and acidic residues" evidence="2">
    <location>
        <begin position="437"/>
        <end position="446"/>
    </location>
</feature>
<reference evidence="5 6" key="1">
    <citation type="journal article" date="2017" name="Int. J. Parasitol.">
        <title>The genome of the protozoan parasite Cystoisospora suis and a reverse vaccinology approach to identify vaccine candidates.</title>
        <authorList>
            <person name="Palmieri N."/>
            <person name="Shrestha A."/>
            <person name="Ruttkowski B."/>
            <person name="Beck T."/>
            <person name="Vogl C."/>
            <person name="Tomley F."/>
            <person name="Blake D.P."/>
            <person name="Joachim A."/>
        </authorList>
    </citation>
    <scope>NUCLEOTIDE SEQUENCE [LARGE SCALE GENOMIC DNA]</scope>
    <source>
        <strain evidence="5 6">Wien I</strain>
    </source>
</reference>
<proteinExistence type="predicted"/>
<feature type="compositionally biased region" description="Basic and acidic residues" evidence="2">
    <location>
        <begin position="1934"/>
        <end position="1969"/>
    </location>
</feature>
<feature type="region of interest" description="Disordered" evidence="2">
    <location>
        <begin position="1260"/>
        <end position="1578"/>
    </location>
</feature>
<feature type="region of interest" description="Disordered" evidence="2">
    <location>
        <begin position="419"/>
        <end position="463"/>
    </location>
</feature>
<dbReference type="Proteomes" id="UP000221165">
    <property type="component" value="Unassembled WGS sequence"/>
</dbReference>
<organism evidence="5 6">
    <name type="scientific">Cystoisospora suis</name>
    <dbReference type="NCBI Taxonomy" id="483139"/>
    <lineage>
        <taxon>Eukaryota</taxon>
        <taxon>Sar</taxon>
        <taxon>Alveolata</taxon>
        <taxon>Apicomplexa</taxon>
        <taxon>Conoidasida</taxon>
        <taxon>Coccidia</taxon>
        <taxon>Eucoccidiorida</taxon>
        <taxon>Eimeriorina</taxon>
        <taxon>Sarcocystidae</taxon>
        <taxon>Cystoisospora</taxon>
    </lineage>
</organism>
<feature type="compositionally biased region" description="Low complexity" evidence="2">
    <location>
        <begin position="1993"/>
        <end position="2024"/>
    </location>
</feature>
<feature type="compositionally biased region" description="Basic and acidic residues" evidence="2">
    <location>
        <begin position="1774"/>
        <end position="1801"/>
    </location>
</feature>
<evidence type="ECO:0000313" key="6">
    <source>
        <dbReference type="Proteomes" id="UP000221165"/>
    </source>
</evidence>
<feature type="compositionally biased region" description="Low complexity" evidence="2">
    <location>
        <begin position="637"/>
        <end position="663"/>
    </location>
</feature>
<evidence type="ECO:0000313" key="5">
    <source>
        <dbReference type="EMBL" id="PHJ20252.1"/>
    </source>
</evidence>
<feature type="compositionally biased region" description="Basic and acidic residues" evidence="2">
    <location>
        <begin position="1666"/>
        <end position="1680"/>
    </location>
</feature>
<feature type="region of interest" description="Disordered" evidence="2">
    <location>
        <begin position="914"/>
        <end position="933"/>
    </location>
</feature>
<evidence type="ECO:0000256" key="2">
    <source>
        <dbReference type="SAM" id="MobiDB-lite"/>
    </source>
</evidence>
<feature type="region of interest" description="Disordered" evidence="2">
    <location>
        <begin position="994"/>
        <end position="1017"/>
    </location>
</feature>
<dbReference type="Gene3D" id="2.40.50.140">
    <property type="entry name" value="Nucleic acid-binding proteins"/>
    <property type="match status" value="1"/>
</dbReference>
<feature type="signal peptide" evidence="3">
    <location>
        <begin position="1"/>
        <end position="28"/>
    </location>
</feature>
<dbReference type="InterPro" id="IPR012340">
    <property type="entry name" value="NA-bd_OB-fold"/>
</dbReference>
<feature type="compositionally biased region" description="Low complexity" evidence="2">
    <location>
        <begin position="1397"/>
        <end position="1428"/>
    </location>
</feature>
<feature type="compositionally biased region" description="Basic and acidic residues" evidence="2">
    <location>
        <begin position="2190"/>
        <end position="2200"/>
    </location>
</feature>
<feature type="compositionally biased region" description="Basic and acidic residues" evidence="2">
    <location>
        <begin position="1360"/>
        <end position="1374"/>
    </location>
</feature>
<feature type="region of interest" description="Disordered" evidence="2">
    <location>
        <begin position="1048"/>
        <end position="1142"/>
    </location>
</feature>
<dbReference type="PROSITE" id="PS50126">
    <property type="entry name" value="S1"/>
    <property type="match status" value="1"/>
</dbReference>
<feature type="compositionally biased region" description="Low complexity" evidence="2">
    <location>
        <begin position="2244"/>
        <end position="2262"/>
    </location>
</feature>
<feature type="compositionally biased region" description="Basic and acidic residues" evidence="2">
    <location>
        <begin position="1976"/>
        <end position="1986"/>
    </location>
</feature>
<dbReference type="SMART" id="SM00316">
    <property type="entry name" value="S1"/>
    <property type="match status" value="2"/>
</dbReference>
<feature type="compositionally biased region" description="Basic and acidic residues" evidence="2">
    <location>
        <begin position="1720"/>
        <end position="1743"/>
    </location>
</feature>
<feature type="compositionally biased region" description="Basic and acidic residues" evidence="2">
    <location>
        <begin position="2095"/>
        <end position="2113"/>
    </location>
</feature>
<keyword evidence="6" id="KW-1185">Reference proteome</keyword>
<evidence type="ECO:0000256" key="1">
    <source>
        <dbReference type="SAM" id="Coils"/>
    </source>
</evidence>
<feature type="compositionally biased region" description="Basic and acidic residues" evidence="2">
    <location>
        <begin position="1527"/>
        <end position="1548"/>
    </location>
</feature>
<feature type="region of interest" description="Disordered" evidence="2">
    <location>
        <begin position="1666"/>
        <end position="2358"/>
    </location>
</feature>
<protein>
    <submittedName>
        <fullName evidence="5">S1 rna binding domain-containing protein</fullName>
    </submittedName>
</protein>
<feature type="compositionally biased region" description="Basic and acidic residues" evidence="2">
    <location>
        <begin position="2145"/>
        <end position="2163"/>
    </location>
</feature>
<dbReference type="PANTHER" id="PTHR36812">
    <property type="entry name" value="NEUROFILAMENT TRIPLET M PROTEIN-LIKE PROTEIN"/>
    <property type="match status" value="1"/>
</dbReference>
<feature type="compositionally biased region" description="Basic and acidic residues" evidence="2">
    <location>
        <begin position="1817"/>
        <end position="1860"/>
    </location>
</feature>
<keyword evidence="3" id="KW-0732">Signal</keyword>
<feature type="compositionally biased region" description="Polar residues" evidence="2">
    <location>
        <begin position="1051"/>
        <end position="1084"/>
    </location>
</feature>
<dbReference type="EMBL" id="MIGC01002924">
    <property type="protein sequence ID" value="PHJ20252.1"/>
    <property type="molecule type" value="Genomic_DNA"/>
</dbReference>
<evidence type="ECO:0000259" key="4">
    <source>
        <dbReference type="PROSITE" id="PS50126"/>
    </source>
</evidence>
<feature type="compositionally biased region" description="Basic and acidic residues" evidence="2">
    <location>
        <begin position="1001"/>
        <end position="1017"/>
    </location>
</feature>
<feature type="region of interest" description="Disordered" evidence="2">
    <location>
        <begin position="858"/>
        <end position="877"/>
    </location>
</feature>
<feature type="compositionally biased region" description="Polar residues" evidence="2">
    <location>
        <begin position="627"/>
        <end position="636"/>
    </location>
</feature>
<feature type="domain" description="S1 motif" evidence="4">
    <location>
        <begin position="792"/>
        <end position="824"/>
    </location>
</feature>
<feature type="compositionally biased region" description="Acidic residues" evidence="2">
    <location>
        <begin position="1891"/>
        <end position="1933"/>
    </location>
</feature>
<feature type="compositionally biased region" description="Low complexity" evidence="2">
    <location>
        <begin position="2205"/>
        <end position="2232"/>
    </location>
</feature>
<feature type="coiled-coil region" evidence="1">
    <location>
        <begin position="463"/>
        <end position="504"/>
    </location>
</feature>
<feature type="region of interest" description="Disordered" evidence="2">
    <location>
        <begin position="161"/>
        <end position="193"/>
    </location>
</feature>
<feature type="compositionally biased region" description="Low complexity" evidence="2">
    <location>
        <begin position="424"/>
        <end position="436"/>
    </location>
</feature>
<feature type="compositionally biased region" description="Basic and acidic residues" evidence="2">
    <location>
        <begin position="1289"/>
        <end position="1331"/>
    </location>
</feature>
<feature type="compositionally biased region" description="Basic and acidic residues" evidence="2">
    <location>
        <begin position="2399"/>
        <end position="2432"/>
    </location>
</feature>
<feature type="compositionally biased region" description="Basic and acidic residues" evidence="2">
    <location>
        <begin position="1429"/>
        <end position="1456"/>
    </location>
</feature>
<dbReference type="OrthoDB" id="333330at2759"/>
<feature type="compositionally biased region" description="Basic and acidic residues" evidence="2">
    <location>
        <begin position="2122"/>
        <end position="2132"/>
    </location>
</feature>
<dbReference type="GeneID" id="94429292"/>
<feature type="compositionally biased region" description="Basic and acidic residues" evidence="2">
    <location>
        <begin position="1260"/>
        <end position="1274"/>
    </location>
</feature>
<dbReference type="RefSeq" id="XP_067921942.1">
    <property type="nucleotide sequence ID" value="XM_068066081.1"/>
</dbReference>
<feature type="compositionally biased region" description="Basic and acidic residues" evidence="2">
    <location>
        <begin position="1085"/>
        <end position="1118"/>
    </location>
</feature>
<comment type="caution">
    <text evidence="5">The sequence shown here is derived from an EMBL/GenBank/DDBJ whole genome shotgun (WGS) entry which is preliminary data.</text>
</comment>
<feature type="chain" id="PRO_5012203249" evidence="3">
    <location>
        <begin position="29"/>
        <end position="2515"/>
    </location>
</feature>
<dbReference type="GO" id="GO:0003676">
    <property type="term" value="F:nucleic acid binding"/>
    <property type="evidence" value="ECO:0007669"/>
    <property type="project" value="InterPro"/>
</dbReference>
<feature type="compositionally biased region" description="Basic and acidic residues" evidence="2">
    <location>
        <begin position="2270"/>
        <end position="2286"/>
    </location>
</feature>
<dbReference type="InterPro" id="IPR003029">
    <property type="entry name" value="S1_domain"/>
</dbReference>
<dbReference type="VEuPathDB" id="ToxoDB:CSUI_005915"/>
<feature type="compositionally biased region" description="Polar residues" evidence="2">
    <location>
        <begin position="1753"/>
        <end position="1765"/>
    </location>
</feature>
<gene>
    <name evidence="5" type="ORF">CSUI_005915</name>
</gene>
<accession>A0A2C6KVW9</accession>
<feature type="compositionally biased region" description="Basic and acidic residues" evidence="2">
    <location>
        <begin position="1127"/>
        <end position="1142"/>
    </location>
</feature>
<feature type="compositionally biased region" description="Basic and acidic residues" evidence="2">
    <location>
        <begin position="174"/>
        <end position="184"/>
    </location>
</feature>
<dbReference type="SUPFAM" id="SSF50249">
    <property type="entry name" value="Nucleic acid-binding proteins"/>
    <property type="match status" value="2"/>
</dbReference>
<feature type="compositionally biased region" description="Basic and acidic residues" evidence="2">
    <location>
        <begin position="1568"/>
        <end position="1578"/>
    </location>
</feature>
<feature type="compositionally biased region" description="Basic and acidic residues" evidence="2">
    <location>
        <begin position="2076"/>
        <end position="2088"/>
    </location>
</feature>
<feature type="compositionally biased region" description="Acidic residues" evidence="2">
    <location>
        <begin position="447"/>
        <end position="460"/>
    </location>
</feature>
<name>A0A2C6KVW9_9APIC</name>
<feature type="region of interest" description="Disordered" evidence="2">
    <location>
        <begin position="2392"/>
        <end position="2456"/>
    </location>
</feature>
<feature type="compositionally biased region" description="Basic and acidic residues" evidence="2">
    <location>
        <begin position="1382"/>
        <end position="1391"/>
    </location>
</feature>
<evidence type="ECO:0000256" key="3">
    <source>
        <dbReference type="SAM" id="SignalP"/>
    </source>
</evidence>
<feature type="compositionally biased region" description="Low complexity" evidence="2">
    <location>
        <begin position="2038"/>
        <end position="2049"/>
    </location>
</feature>
<feature type="compositionally biased region" description="Acidic residues" evidence="2">
    <location>
        <begin position="1339"/>
        <end position="1348"/>
    </location>
</feature>
<feature type="region of interest" description="Disordered" evidence="2">
    <location>
        <begin position="624"/>
        <end position="685"/>
    </location>
</feature>
<keyword evidence="1" id="KW-0175">Coiled coil</keyword>
<dbReference type="PANTHER" id="PTHR36812:SF9">
    <property type="entry name" value="MYB-LIKE PROTEIN X ISOFORM X1"/>
    <property type="match status" value="1"/>
</dbReference>